<protein>
    <submittedName>
        <fullName evidence="2">Protein containing DUF1446</fullName>
    </submittedName>
</protein>
<evidence type="ECO:0000259" key="1">
    <source>
        <dbReference type="Pfam" id="PF07287"/>
    </source>
</evidence>
<reference evidence="2" key="2">
    <citation type="journal article" date="2014" name="ISME J.">
        <title>Microbial stratification in low pH oxic and suboxic macroscopic growths along an acid mine drainage.</title>
        <authorList>
            <person name="Mendez-Garcia C."/>
            <person name="Mesa V."/>
            <person name="Sprenger R.R."/>
            <person name="Richter M."/>
            <person name="Diez M.S."/>
            <person name="Solano J."/>
            <person name="Bargiela R."/>
            <person name="Golyshina O.V."/>
            <person name="Manteca A."/>
            <person name="Ramos J.L."/>
            <person name="Gallego J.R."/>
            <person name="Llorente I."/>
            <person name="Martins Dos Santos V.A."/>
            <person name="Jensen O.N."/>
            <person name="Pelaez A.I."/>
            <person name="Sanchez J."/>
            <person name="Ferrer M."/>
        </authorList>
    </citation>
    <scope>NUCLEOTIDE SEQUENCE</scope>
</reference>
<gene>
    <name evidence="2" type="ORF">B1A_03001</name>
</gene>
<feature type="domain" description="Acyclic terpene utilisation N-terminal" evidence="1">
    <location>
        <begin position="1"/>
        <end position="41"/>
    </location>
</feature>
<dbReference type="AlphaFoldDB" id="T1BWM2"/>
<reference evidence="2" key="1">
    <citation type="submission" date="2013-08" db="EMBL/GenBank/DDBJ databases">
        <authorList>
            <person name="Mendez C."/>
            <person name="Richter M."/>
            <person name="Ferrer M."/>
            <person name="Sanchez J."/>
        </authorList>
    </citation>
    <scope>NUCLEOTIDE SEQUENCE</scope>
</reference>
<sequence length="42" mass="4411">MRIGAGAGFSGDRIEPAVVVAERGAIDFLVFECLAERTMALA</sequence>
<dbReference type="InterPro" id="IPR010839">
    <property type="entry name" value="AtuA_N"/>
</dbReference>
<comment type="caution">
    <text evidence="2">The sequence shown here is derived from an EMBL/GenBank/DDBJ whole genome shotgun (WGS) entry which is preliminary data.</text>
</comment>
<accession>T1BWM2</accession>
<evidence type="ECO:0000313" key="2">
    <source>
        <dbReference type="EMBL" id="EQD77356.1"/>
    </source>
</evidence>
<dbReference type="EMBL" id="AUZX01002209">
    <property type="protein sequence ID" value="EQD77356.1"/>
    <property type="molecule type" value="Genomic_DNA"/>
</dbReference>
<dbReference type="Pfam" id="PF07287">
    <property type="entry name" value="AtuA"/>
    <property type="match status" value="1"/>
</dbReference>
<feature type="non-terminal residue" evidence="2">
    <location>
        <position position="42"/>
    </location>
</feature>
<organism evidence="2">
    <name type="scientific">mine drainage metagenome</name>
    <dbReference type="NCBI Taxonomy" id="410659"/>
    <lineage>
        <taxon>unclassified sequences</taxon>
        <taxon>metagenomes</taxon>
        <taxon>ecological metagenomes</taxon>
    </lineage>
</organism>
<proteinExistence type="predicted"/>
<name>T1BWM2_9ZZZZ</name>